<comment type="caution">
    <text evidence="7">The sequence shown here is derived from an EMBL/GenBank/DDBJ whole genome shotgun (WGS) entry which is preliminary data.</text>
</comment>
<keyword evidence="6" id="KW-0812">Transmembrane</keyword>
<reference evidence="7 8" key="1">
    <citation type="submission" date="2020-09" db="EMBL/GenBank/DDBJ databases">
        <title>Dyella sp. 7MK23 isolated from forest soil.</title>
        <authorList>
            <person name="Fu J."/>
        </authorList>
    </citation>
    <scope>NUCLEOTIDE SEQUENCE [LARGE SCALE GENOMIC DNA]</scope>
    <source>
        <strain evidence="7 8">7MK23</strain>
    </source>
</reference>
<dbReference type="InterPro" id="IPR043129">
    <property type="entry name" value="ATPase_NBD"/>
</dbReference>
<gene>
    <name evidence="7" type="ORF">IGX34_15525</name>
</gene>
<dbReference type="Pfam" id="PF02685">
    <property type="entry name" value="Glucokinase"/>
    <property type="match status" value="1"/>
</dbReference>
<evidence type="ECO:0000256" key="1">
    <source>
        <dbReference type="ARBA" id="ARBA00022679"/>
    </source>
</evidence>
<keyword evidence="6" id="KW-0472">Membrane</keyword>
<dbReference type="EC" id="2.7.1.2" evidence="7"/>
<name>A0ABR9GCM1_9GAMM</name>
<feature type="transmembrane region" description="Helical" evidence="6">
    <location>
        <begin position="277"/>
        <end position="301"/>
    </location>
</feature>
<dbReference type="GO" id="GO:0004340">
    <property type="term" value="F:glucokinase activity"/>
    <property type="evidence" value="ECO:0007669"/>
    <property type="project" value="UniProtKB-EC"/>
</dbReference>
<keyword evidence="8" id="KW-1185">Reference proteome</keyword>
<dbReference type="Gene3D" id="3.40.367.20">
    <property type="match status" value="1"/>
</dbReference>
<evidence type="ECO:0000256" key="5">
    <source>
        <dbReference type="RuleBase" id="RU004046"/>
    </source>
</evidence>
<sequence length="363" mass="38155">MPFPVRGGTVNAVIDPLDRPASVPARPFLAADVGGTYARVALMQAPQDGGGEAEVLAYRKFVCADFRGLAELLQAFLDTDVRVPVRHCVIACAGQVVGDEVLNDNSAWPIHLSQLRQVLGLDDIAVLNDFEALGYALDHRVDSNARRLCGPDVQVDGPILVIGPGTGLGAAVRLHDAAGGHVLTTEAGQMDFAPNSLREREVLAQLAPQGGYVAYERIVSGPGLLTVYAALCASRGDTPVFSTPEAISAAAAARSDAQAVEAVEIFCASLGSFAGSLAMTFMAVGGVYLAGGFLYSLFALLERSAFEERFLHGRSARALLSRVPVWVTEHGRKGVLGAASWYLRRNLSGETGPGDLLAAGLSR</sequence>
<evidence type="ECO:0000256" key="3">
    <source>
        <dbReference type="ARBA" id="ARBA00022777"/>
    </source>
</evidence>
<keyword evidence="3" id="KW-0418">Kinase</keyword>
<dbReference type="PANTHER" id="PTHR47690">
    <property type="entry name" value="GLUCOKINASE"/>
    <property type="match status" value="1"/>
</dbReference>
<keyword evidence="6" id="KW-1133">Transmembrane helix</keyword>
<dbReference type="InterPro" id="IPR050201">
    <property type="entry name" value="Bacterial_glucokinase"/>
</dbReference>
<evidence type="ECO:0000313" key="8">
    <source>
        <dbReference type="Proteomes" id="UP000651010"/>
    </source>
</evidence>
<accession>A0ABR9GCM1</accession>
<dbReference type="InterPro" id="IPR003836">
    <property type="entry name" value="Glucokinase"/>
</dbReference>
<dbReference type="EMBL" id="JACZZA010000010">
    <property type="protein sequence ID" value="MBE1161792.1"/>
    <property type="molecule type" value="Genomic_DNA"/>
</dbReference>
<evidence type="ECO:0000256" key="6">
    <source>
        <dbReference type="SAM" id="Phobius"/>
    </source>
</evidence>
<protein>
    <submittedName>
        <fullName evidence="7">Glucokinase</fullName>
        <ecNumber evidence="7">2.7.1.2</ecNumber>
    </submittedName>
</protein>
<dbReference type="CDD" id="cd24008">
    <property type="entry name" value="ASKHA_NBD_GLK"/>
    <property type="match status" value="1"/>
</dbReference>
<dbReference type="SUPFAM" id="SSF53067">
    <property type="entry name" value="Actin-like ATPase domain"/>
    <property type="match status" value="1"/>
</dbReference>
<keyword evidence="4" id="KW-0067">ATP-binding</keyword>
<keyword evidence="2" id="KW-0547">Nucleotide-binding</keyword>
<dbReference type="Gene3D" id="3.30.420.40">
    <property type="match status" value="1"/>
</dbReference>
<dbReference type="Proteomes" id="UP000651010">
    <property type="component" value="Unassembled WGS sequence"/>
</dbReference>
<evidence type="ECO:0000256" key="2">
    <source>
        <dbReference type="ARBA" id="ARBA00022741"/>
    </source>
</evidence>
<comment type="similarity">
    <text evidence="5">Belongs to the bacterial glucokinase family.</text>
</comment>
<evidence type="ECO:0000256" key="4">
    <source>
        <dbReference type="ARBA" id="ARBA00022840"/>
    </source>
</evidence>
<keyword evidence="1 7" id="KW-0808">Transferase</keyword>
<organism evidence="7 8">
    <name type="scientific">Dyella acidiphila</name>
    <dbReference type="NCBI Taxonomy" id="2775866"/>
    <lineage>
        <taxon>Bacteria</taxon>
        <taxon>Pseudomonadati</taxon>
        <taxon>Pseudomonadota</taxon>
        <taxon>Gammaproteobacteria</taxon>
        <taxon>Lysobacterales</taxon>
        <taxon>Rhodanobacteraceae</taxon>
        <taxon>Dyella</taxon>
    </lineage>
</organism>
<dbReference type="PANTHER" id="PTHR47690:SF1">
    <property type="entry name" value="GLUCOKINASE"/>
    <property type="match status" value="1"/>
</dbReference>
<dbReference type="NCBIfam" id="NF009073">
    <property type="entry name" value="PRK12408.1"/>
    <property type="match status" value="1"/>
</dbReference>
<evidence type="ECO:0000313" key="7">
    <source>
        <dbReference type="EMBL" id="MBE1161792.1"/>
    </source>
</evidence>
<proteinExistence type="inferred from homology"/>